<accession>A0ABN9R2T5</accession>
<dbReference type="EMBL" id="CAUYUJ010005180">
    <property type="protein sequence ID" value="CAK0812576.1"/>
    <property type="molecule type" value="Genomic_DNA"/>
</dbReference>
<reference evidence="1" key="1">
    <citation type="submission" date="2023-10" db="EMBL/GenBank/DDBJ databases">
        <authorList>
            <person name="Chen Y."/>
            <person name="Shah S."/>
            <person name="Dougan E. K."/>
            <person name="Thang M."/>
            <person name="Chan C."/>
        </authorList>
    </citation>
    <scope>NUCLEOTIDE SEQUENCE [LARGE SCALE GENOMIC DNA]</scope>
</reference>
<gene>
    <name evidence="1" type="ORF">PCOR1329_LOCUS16838</name>
</gene>
<evidence type="ECO:0000313" key="1">
    <source>
        <dbReference type="EMBL" id="CAK0812576.1"/>
    </source>
</evidence>
<proteinExistence type="predicted"/>
<name>A0ABN9R2T5_9DINO</name>
<organism evidence="1 2">
    <name type="scientific">Prorocentrum cordatum</name>
    <dbReference type="NCBI Taxonomy" id="2364126"/>
    <lineage>
        <taxon>Eukaryota</taxon>
        <taxon>Sar</taxon>
        <taxon>Alveolata</taxon>
        <taxon>Dinophyceae</taxon>
        <taxon>Prorocentrales</taxon>
        <taxon>Prorocentraceae</taxon>
        <taxon>Prorocentrum</taxon>
    </lineage>
</organism>
<keyword evidence="2" id="KW-1185">Reference proteome</keyword>
<evidence type="ECO:0000313" key="2">
    <source>
        <dbReference type="Proteomes" id="UP001189429"/>
    </source>
</evidence>
<comment type="caution">
    <text evidence="1">The sequence shown here is derived from an EMBL/GenBank/DDBJ whole genome shotgun (WGS) entry which is preliminary data.</text>
</comment>
<sequence>NIEKILLLVEKLGSKNAQEATLSKTIMSERGNVIAEAALKAMKVCADGAKEMQPGHLSTGPKETQKDAIITHRQQVTDQGQLKDIMYHAKAAKALDEKKVKLDLAGHSAAKPVVTSTVRAGRLSDGRQMYGQAPKGSLERDFQSWLEQLGTMAAHDN</sequence>
<protein>
    <submittedName>
        <fullName evidence="1">Uncharacterized protein</fullName>
    </submittedName>
</protein>
<dbReference type="Proteomes" id="UP001189429">
    <property type="component" value="Unassembled WGS sequence"/>
</dbReference>
<feature type="non-terminal residue" evidence="1">
    <location>
        <position position="1"/>
    </location>
</feature>